<dbReference type="NCBIfam" id="TIGR01537">
    <property type="entry name" value="portal_HK97"/>
    <property type="match status" value="1"/>
</dbReference>
<accession>A0A6P1YP06</accession>
<reference evidence="1 2" key="1">
    <citation type="submission" date="2020-02" db="EMBL/GenBank/DDBJ databases">
        <authorList>
            <person name="Li G."/>
        </authorList>
    </citation>
    <scope>NUCLEOTIDE SEQUENCE [LARGE SCALE GENOMIC DNA]</scope>
    <source>
        <strain evidence="1 2">DSM 102029</strain>
    </source>
</reference>
<gene>
    <name evidence="1" type="ORF">G3A50_16275</name>
</gene>
<evidence type="ECO:0000313" key="2">
    <source>
        <dbReference type="Proteomes" id="UP000464751"/>
    </source>
</evidence>
<dbReference type="EMBL" id="CP048630">
    <property type="protein sequence ID" value="QIB35089.1"/>
    <property type="molecule type" value="Genomic_DNA"/>
</dbReference>
<dbReference type="InterPro" id="IPR006427">
    <property type="entry name" value="Portal_HK97"/>
</dbReference>
<dbReference type="RefSeq" id="WP_163076234.1">
    <property type="nucleotide sequence ID" value="NZ_CP048630.1"/>
</dbReference>
<dbReference type="InterPro" id="IPR006944">
    <property type="entry name" value="Phage/GTA_portal"/>
</dbReference>
<dbReference type="KEGG" id="apra:G3A50_16275"/>
<protein>
    <submittedName>
        <fullName evidence="1">Phage portal protein</fullName>
    </submittedName>
</protein>
<dbReference type="Pfam" id="PF04860">
    <property type="entry name" value="Phage_portal"/>
    <property type="match status" value="1"/>
</dbReference>
<evidence type="ECO:0000313" key="1">
    <source>
        <dbReference type="EMBL" id="QIB35089.1"/>
    </source>
</evidence>
<sequence length="385" mass="41543">MKLFPFRRPSAPPEAKASRTQGLVALISGHRPVWTPRDYGALAREGYLRNAVAHRCVRLVAEAVGQVSFTLLDAGREVGDHPLTEPLAQPSPKLSGTAFLEALSAHLMIAGNAYVEAVAIQGEPRELHVLRPDRMRVVPGADGWAEAYEYSAGGRAVRFVQEGPGVPPILHVALFNPLDDHYGAPPLEAAQIALDLHNAAGAWNKALLDNAARPSGALVYGGSGNLSDEQFERLKEELEANFAGAANAGRPLLLEGGLDWRPLSLSPKDMDFLEAKNAAAREIALAFGVPPMMLGIPGDATYANYAEASRVLWRQTVLPLARRLGNDLAGWLSPAYGETRLRLEPDLDAIEALSTEREALWRRVSEASFLTDDEKRQAVGYGIAG</sequence>
<dbReference type="AlphaFoldDB" id="A0A6P1YP06"/>
<keyword evidence="2" id="KW-1185">Reference proteome</keyword>
<proteinExistence type="predicted"/>
<dbReference type="Proteomes" id="UP000464751">
    <property type="component" value="Chromosome"/>
</dbReference>
<organism evidence="1 2">
    <name type="scientific">Ancylobacter pratisalsi</name>
    <dbReference type="NCBI Taxonomy" id="1745854"/>
    <lineage>
        <taxon>Bacteria</taxon>
        <taxon>Pseudomonadati</taxon>
        <taxon>Pseudomonadota</taxon>
        <taxon>Alphaproteobacteria</taxon>
        <taxon>Hyphomicrobiales</taxon>
        <taxon>Xanthobacteraceae</taxon>
        <taxon>Ancylobacter</taxon>
    </lineage>
</organism>
<name>A0A6P1YP06_9HYPH</name>